<name>A0A226MIA2_CALSU</name>
<dbReference type="EMBL" id="MCFN01000816">
    <property type="protein sequence ID" value="OXB55017.1"/>
    <property type="molecule type" value="Genomic_DNA"/>
</dbReference>
<dbReference type="InterPro" id="IPR050182">
    <property type="entry name" value="Cytochrome_P450_fam2"/>
</dbReference>
<evidence type="ECO:0000256" key="13">
    <source>
        <dbReference type="PIRSR" id="PIRSR602401-1"/>
    </source>
</evidence>
<organism evidence="15 16">
    <name type="scientific">Callipepla squamata</name>
    <name type="common">Scaled quail</name>
    <dbReference type="NCBI Taxonomy" id="9009"/>
    <lineage>
        <taxon>Eukaryota</taxon>
        <taxon>Metazoa</taxon>
        <taxon>Chordata</taxon>
        <taxon>Craniata</taxon>
        <taxon>Vertebrata</taxon>
        <taxon>Euteleostomi</taxon>
        <taxon>Archelosauria</taxon>
        <taxon>Archosauria</taxon>
        <taxon>Dinosauria</taxon>
        <taxon>Saurischia</taxon>
        <taxon>Theropoda</taxon>
        <taxon>Coelurosauria</taxon>
        <taxon>Aves</taxon>
        <taxon>Neognathae</taxon>
        <taxon>Galloanserae</taxon>
        <taxon>Galliformes</taxon>
        <taxon>Odontophoridae</taxon>
        <taxon>Callipepla</taxon>
    </lineage>
</organism>
<keyword evidence="6 13" id="KW-0479">Metal-binding</keyword>
<dbReference type="PRINTS" id="PR00385">
    <property type="entry name" value="P450"/>
</dbReference>
<feature type="transmembrane region" description="Helical" evidence="14">
    <location>
        <begin position="501"/>
        <end position="522"/>
    </location>
</feature>
<comment type="cofactor">
    <cofactor evidence="1 13">
        <name>heme</name>
        <dbReference type="ChEBI" id="CHEBI:30413"/>
    </cofactor>
</comment>
<dbReference type="STRING" id="9009.A0A226MIA2"/>
<proteinExistence type="inferred from homology"/>
<keyword evidence="16" id="KW-1185">Reference proteome</keyword>
<evidence type="ECO:0000256" key="5">
    <source>
        <dbReference type="ARBA" id="ARBA00022617"/>
    </source>
</evidence>
<dbReference type="CDD" id="cd20662">
    <property type="entry name" value="CYP2J"/>
    <property type="match status" value="1"/>
</dbReference>
<keyword evidence="12 14" id="KW-0472">Membrane</keyword>
<reference evidence="15 16" key="1">
    <citation type="submission" date="2016-07" db="EMBL/GenBank/DDBJ databases">
        <title>Disparate Historic Effective Population Sizes Predicted by Modern Levels of Genome Diversity for the Scaled Quail (Callipepla squamata) and the Northern Bobwhite (Colinus virginianus): Inferences from First and Second Generation Draft Genome Assemblies for Sympatric New World Quail.</title>
        <authorList>
            <person name="Oldeschulte D.L."/>
            <person name="Halley Y.A."/>
            <person name="Bhattarai E.K."/>
            <person name="Brashear W.A."/>
            <person name="Hill J."/>
            <person name="Metz R.P."/>
            <person name="Johnson C.D."/>
            <person name="Rollins D."/>
            <person name="Peterson M.J."/>
            <person name="Bickhart D.M."/>
            <person name="Decker J.E."/>
            <person name="Seabury C.M."/>
        </authorList>
    </citation>
    <scope>NUCLEOTIDE SEQUENCE [LARGE SCALE GENOMIC DNA]</scope>
    <source>
        <strain evidence="15 16">Texas</strain>
        <tissue evidence="15">Leg muscle</tissue>
    </source>
</reference>
<evidence type="ECO:0000256" key="2">
    <source>
        <dbReference type="ARBA" id="ARBA00004174"/>
    </source>
</evidence>
<evidence type="ECO:0000256" key="6">
    <source>
        <dbReference type="ARBA" id="ARBA00022723"/>
    </source>
</evidence>
<gene>
    <name evidence="15" type="ORF">ASZ78_003709</name>
</gene>
<evidence type="ECO:0000256" key="3">
    <source>
        <dbReference type="ARBA" id="ARBA00004406"/>
    </source>
</evidence>
<dbReference type="PANTHER" id="PTHR24300:SF177">
    <property type="entry name" value="CYTOCHROME P450 2J2"/>
    <property type="match status" value="1"/>
</dbReference>
<dbReference type="PRINTS" id="PR01688">
    <property type="entry name" value="EP450ICYP2J"/>
</dbReference>
<dbReference type="PRINTS" id="PR00463">
    <property type="entry name" value="EP450I"/>
</dbReference>
<evidence type="ECO:0000256" key="7">
    <source>
        <dbReference type="ARBA" id="ARBA00022824"/>
    </source>
</evidence>
<evidence type="ECO:0000256" key="14">
    <source>
        <dbReference type="SAM" id="Phobius"/>
    </source>
</evidence>
<dbReference type="InterPro" id="IPR008071">
    <property type="entry name" value="Cyt_P450_E_grp-I_CYP2J-like"/>
</dbReference>
<protein>
    <recommendedName>
        <fullName evidence="17">Cytochrome P450 2J2</fullName>
    </recommendedName>
</protein>
<dbReference type="GO" id="GO:0006082">
    <property type="term" value="P:organic acid metabolic process"/>
    <property type="evidence" value="ECO:0007669"/>
    <property type="project" value="TreeGrafter"/>
</dbReference>
<accession>A0A226MIA2</accession>
<comment type="similarity">
    <text evidence="4">Belongs to the cytochrome P450 family.</text>
</comment>
<dbReference type="InterPro" id="IPR036396">
    <property type="entry name" value="Cyt_P450_sf"/>
</dbReference>
<feature type="non-terminal residue" evidence="15">
    <location>
        <position position="1"/>
    </location>
</feature>
<dbReference type="FunFam" id="1.10.630.10:FF:000238">
    <property type="entry name" value="Cytochrome P450 2A6"/>
    <property type="match status" value="1"/>
</dbReference>
<keyword evidence="14" id="KW-1133">Transmembrane helix</keyword>
<dbReference type="Pfam" id="PF00067">
    <property type="entry name" value="p450"/>
    <property type="match status" value="4"/>
</dbReference>
<dbReference type="GO" id="GO:0020037">
    <property type="term" value="F:heme binding"/>
    <property type="evidence" value="ECO:0007669"/>
    <property type="project" value="InterPro"/>
</dbReference>
<keyword evidence="10 13" id="KW-0408">Iron</keyword>
<keyword evidence="5 13" id="KW-0349">Heme</keyword>
<evidence type="ECO:0000256" key="9">
    <source>
        <dbReference type="ARBA" id="ARBA00023002"/>
    </source>
</evidence>
<dbReference type="GO" id="GO:0005789">
    <property type="term" value="C:endoplasmic reticulum membrane"/>
    <property type="evidence" value="ECO:0007669"/>
    <property type="project" value="UniProtKB-SubCell"/>
</dbReference>
<comment type="caution">
    <text evidence="15">The sequence shown here is derived from an EMBL/GenBank/DDBJ whole genome shotgun (WGS) entry which is preliminary data.</text>
</comment>
<evidence type="ECO:0000256" key="8">
    <source>
        <dbReference type="ARBA" id="ARBA00022848"/>
    </source>
</evidence>
<keyword evidence="11" id="KW-0503">Monooxygenase</keyword>
<dbReference type="OrthoDB" id="2789670at2759"/>
<comment type="subcellular location">
    <subcellularLocation>
        <location evidence="3">Endoplasmic reticulum membrane</location>
        <topology evidence="3">Peripheral membrane protein</topology>
    </subcellularLocation>
    <subcellularLocation>
        <location evidence="2">Microsome membrane</location>
        <topology evidence="2">Peripheral membrane protein</topology>
    </subcellularLocation>
</comment>
<evidence type="ECO:0000256" key="10">
    <source>
        <dbReference type="ARBA" id="ARBA00023004"/>
    </source>
</evidence>
<keyword evidence="9" id="KW-0560">Oxidoreductase</keyword>
<evidence type="ECO:0000256" key="4">
    <source>
        <dbReference type="ARBA" id="ARBA00010617"/>
    </source>
</evidence>
<feature type="transmembrane region" description="Helical" evidence="14">
    <location>
        <begin position="976"/>
        <end position="997"/>
    </location>
</feature>
<dbReference type="FunFam" id="1.10.630.10:FF:000004">
    <property type="entry name" value="cytochrome P450 2D15 isoform X1"/>
    <property type="match status" value="3"/>
</dbReference>
<dbReference type="Gene3D" id="1.10.630.10">
    <property type="entry name" value="Cytochrome P450"/>
    <property type="match status" value="4"/>
</dbReference>
<dbReference type="Proteomes" id="UP000198323">
    <property type="component" value="Unassembled WGS sequence"/>
</dbReference>
<keyword evidence="7" id="KW-0256">Endoplasmic reticulum</keyword>
<dbReference type="GO" id="GO:0006805">
    <property type="term" value="P:xenobiotic metabolic process"/>
    <property type="evidence" value="ECO:0007669"/>
    <property type="project" value="TreeGrafter"/>
</dbReference>
<keyword evidence="14" id="KW-0812">Transmembrane</keyword>
<keyword evidence="8" id="KW-0492">Microsome</keyword>
<dbReference type="GO" id="GO:0016712">
    <property type="term" value="F:oxidoreductase activity, acting on paired donors, with incorporation or reduction of molecular oxygen, reduced flavin or flavoprotein as one donor, and incorporation of one atom of oxygen"/>
    <property type="evidence" value="ECO:0007669"/>
    <property type="project" value="InterPro"/>
</dbReference>
<dbReference type="InterPro" id="IPR001128">
    <property type="entry name" value="Cyt_P450"/>
</dbReference>
<evidence type="ECO:0000256" key="11">
    <source>
        <dbReference type="ARBA" id="ARBA00023033"/>
    </source>
</evidence>
<dbReference type="PANTHER" id="PTHR24300">
    <property type="entry name" value="CYTOCHROME P450 508A4-RELATED"/>
    <property type="match status" value="1"/>
</dbReference>
<dbReference type="InterPro" id="IPR002401">
    <property type="entry name" value="Cyt_P450_E_grp-I"/>
</dbReference>
<evidence type="ECO:0008006" key="17">
    <source>
        <dbReference type="Google" id="ProtNLM"/>
    </source>
</evidence>
<dbReference type="SUPFAM" id="SSF48264">
    <property type="entry name" value="Cytochrome P450"/>
    <property type="match status" value="4"/>
</dbReference>
<dbReference type="InterPro" id="IPR017972">
    <property type="entry name" value="Cyt_P450_CS"/>
</dbReference>
<evidence type="ECO:0000256" key="12">
    <source>
        <dbReference type="ARBA" id="ARBA00023136"/>
    </source>
</evidence>
<feature type="binding site" description="axial binding residue" evidence="13">
    <location>
        <position position="442"/>
    </location>
    <ligand>
        <name>heme</name>
        <dbReference type="ChEBI" id="CHEBI:30413"/>
    </ligand>
    <ligandPart>
        <name>Fe</name>
        <dbReference type="ChEBI" id="CHEBI:18248"/>
    </ligandPart>
</feature>
<dbReference type="PROSITE" id="PS00086">
    <property type="entry name" value="CYTOCHROME_P450"/>
    <property type="match status" value="2"/>
</dbReference>
<dbReference type="GO" id="GO:0005506">
    <property type="term" value="F:iron ion binding"/>
    <property type="evidence" value="ECO:0007669"/>
    <property type="project" value="InterPro"/>
</dbReference>
<evidence type="ECO:0000313" key="16">
    <source>
        <dbReference type="Proteomes" id="UP000198323"/>
    </source>
</evidence>
<sequence length="1595" mass="184777">HSCTMLRFLWDSISLQMLFVFLFVFLLVFDYMKRRKPKDFPPHPFSFPFVGNLQFMFSKDPVTTTQKFIKKHGDIFSTQVGSMSFVFVNGLQLIKEALVTQGENFLDRPQFPVNTELFNKFGLTSSNGHLWKQQRRFTLSTLRNFGLGKRSLEERIQEECQFLTDAFRDEQGNPFNPHFKINNAVSNIICSITFGNRFEYHDEDFQNLLRLMNETTILQGKIMSQLYTFFPSVIKYFPGSHQTVLKNNNLIKRFVFEKISKHKEDLNPSESRDFIDSYLQEMAKPNVSEFCEDNLVACTLDLFFAGTETTSTTIRWALLFMAIYPEIQARVQAEIDAVIGQSRQPALEDRNNMPYTNAVIHEVQRKGNIVPFNVPRQAVKDTVLAGFRVPKGTVMMANLSSVMFDEKEWETPHSFNPGHFLKDGQFWRREAFIPFSIGKRACLGEQLARAELFLFFTALLQKFTFQAPPDTVLDFKFQLGITLAPRPYKICAVPRCTMLRFLWDSISLQMLFVFLFVFLLVFDYMKRRKPKDFPPRPFSFPFLGNVQYMFASDPVASTQKLTEKLGDIFSMQVGGQSFVIINGLPLIKEALVTQGENFVDRPDLPLDRDIFNKLGLIFSNGHLWKQQRRFTLSTLRNFGLGKRSLEERIQEECRFLTDAFRDEQGKPFNPYLKVNNAVSNIICSVTFGNRFEYHDENFQNLYNVFPSIIKYLPGSHQTMFKNWRIMKDFVFEKISKHKEDLNPSESRDFIDSYLQEMAKPNGSDFHEENLVACTLDLLFAGTETSSTTIRWALLFMAVYPEIQARVQAEIDAVIGQSRQPALEDRNNMPYTNAVIHEVQRKGNIVPFNVPRQAVKDTVLSGFRVPKGSITLTNLSSVMFDEKEWETPHSFNPGHFLKDGQFWRREAFIPFSIGKRACLGEQLARAELFLFFTALLQKFTFQAPPDTVLDFKFQLGITLAPRPYKICAVPRCTMLRFLWDSISLQMLFVFLFVFLLFYDYMKRRKPKDFPPGPFSFPFVGNLQFMFSKDAVTTTQKLTEDHGDIFSMQVGSMSFVIVSGVQLIKEVLVTQGENFMDRPDIPMNAEVFSKFGLISSNGHLWKQQRRFTLSTLRNFGLGKRSLEERIQEECRFLTDAFRDEQGNPFNPQFKINNAVSNIICSITFGNRFEYHDEDFQNLLRLMNETTILQGKIMSQLYTFFPSVIKYFPGSHRTVLKNNNLIKRFVFEKISKHKEDLNPSESRDFIDSYLQEMAKPDGSEFCEDNLVACTLDLFFAGTETTSTTIRWALLFMAIYPEIQARVQAEIDAVIGQSRQPALEDRNNMPYTNAVIHEVQRKGNIVPFGALRQVVKDTVLAGFRVPKLTEDHGDIFSMQVGSMSFVIVSGVQLIKEVLVTQGENFMDRPDIPMNAEVFSKFGLISSNGHLWKQQRRFTLSTLRNFGLGKRSLEERIQEECRFLTDAFRDEQGNPFNPHFKINNAVSNIICSITFGNRFEYHDEDFQNLLRLLDETVALHATIMSQLYNVFPSIIKYLPGSHQTMFKNWRLMRGFVREKIRKHKEDLNPSESRDFIDSYLQEMAKVSSVEQTLPRWGLEIRRVE</sequence>
<evidence type="ECO:0000313" key="15">
    <source>
        <dbReference type="EMBL" id="OXB55017.1"/>
    </source>
</evidence>
<evidence type="ECO:0000256" key="1">
    <source>
        <dbReference type="ARBA" id="ARBA00001971"/>
    </source>
</evidence>
<feature type="transmembrane region" description="Helical" evidence="14">
    <location>
        <begin position="13"/>
        <end position="32"/>
    </location>
</feature>